<name>A0ACC1IGN1_9FUNG</name>
<dbReference type="EMBL" id="JANBPG010000690">
    <property type="protein sequence ID" value="KAJ1894457.1"/>
    <property type="molecule type" value="Genomic_DNA"/>
</dbReference>
<organism evidence="1 2">
    <name type="scientific">Kickxella alabastrina</name>
    <dbReference type="NCBI Taxonomy" id="61397"/>
    <lineage>
        <taxon>Eukaryota</taxon>
        <taxon>Fungi</taxon>
        <taxon>Fungi incertae sedis</taxon>
        <taxon>Zoopagomycota</taxon>
        <taxon>Kickxellomycotina</taxon>
        <taxon>Kickxellomycetes</taxon>
        <taxon>Kickxellales</taxon>
        <taxon>Kickxellaceae</taxon>
        <taxon>Kickxella</taxon>
    </lineage>
</organism>
<keyword evidence="2" id="KW-1185">Reference proteome</keyword>
<evidence type="ECO:0000313" key="2">
    <source>
        <dbReference type="Proteomes" id="UP001150581"/>
    </source>
</evidence>
<evidence type="ECO:0000313" key="1">
    <source>
        <dbReference type="EMBL" id="KAJ1894457.1"/>
    </source>
</evidence>
<sequence>MSQIQYKFRSAKDYSSIVFDGLSTSVLDLKQEIMREQKLEPEEFELVITNEQTGEDYKDDMALVPKNTMVLVRRMPYTGPKMGRMGGGGHQQQQSSGYSANTFNGGYHQRSHNANANGQANQYGYRANQGAGVRTQRDGAFDQDTHGAGNPDTDASFGVEDAGISAMLQQSNDQWMHQQSIMEIKMHYTIHFDNLLAC</sequence>
<gene>
    <name evidence="1" type="primary">MPE1_3</name>
    <name evidence="1" type="ORF">LPJ66_005183</name>
</gene>
<proteinExistence type="predicted"/>
<accession>A0ACC1IGN1</accession>
<protein>
    <submittedName>
        <fullName evidence="1">Retinoblastoma-binding protein</fullName>
    </submittedName>
</protein>
<reference evidence="1" key="1">
    <citation type="submission" date="2022-07" db="EMBL/GenBank/DDBJ databases">
        <title>Phylogenomic reconstructions and comparative analyses of Kickxellomycotina fungi.</title>
        <authorList>
            <person name="Reynolds N.K."/>
            <person name="Stajich J.E."/>
            <person name="Barry K."/>
            <person name="Grigoriev I.V."/>
            <person name="Crous P."/>
            <person name="Smith M.E."/>
        </authorList>
    </citation>
    <scope>NUCLEOTIDE SEQUENCE</scope>
    <source>
        <strain evidence="1">Benny 63K</strain>
    </source>
</reference>
<dbReference type="Proteomes" id="UP001150581">
    <property type="component" value="Unassembled WGS sequence"/>
</dbReference>
<comment type="caution">
    <text evidence="1">The sequence shown here is derived from an EMBL/GenBank/DDBJ whole genome shotgun (WGS) entry which is preliminary data.</text>
</comment>